<name>B4GSE2_DROPE</name>
<keyword evidence="3" id="KW-1185">Reference proteome</keyword>
<dbReference type="Proteomes" id="UP000008744">
    <property type="component" value="Unassembled WGS sequence"/>
</dbReference>
<proteinExistence type="predicted"/>
<dbReference type="AlphaFoldDB" id="B4GSE2"/>
<organism evidence="3">
    <name type="scientific">Drosophila persimilis</name>
    <name type="common">Fruit fly</name>
    <dbReference type="NCBI Taxonomy" id="7234"/>
    <lineage>
        <taxon>Eukaryota</taxon>
        <taxon>Metazoa</taxon>
        <taxon>Ecdysozoa</taxon>
        <taxon>Arthropoda</taxon>
        <taxon>Hexapoda</taxon>
        <taxon>Insecta</taxon>
        <taxon>Pterygota</taxon>
        <taxon>Neoptera</taxon>
        <taxon>Endopterygota</taxon>
        <taxon>Diptera</taxon>
        <taxon>Brachycera</taxon>
        <taxon>Muscomorpha</taxon>
        <taxon>Ephydroidea</taxon>
        <taxon>Drosophilidae</taxon>
        <taxon>Drosophila</taxon>
        <taxon>Sophophora</taxon>
    </lineage>
</organism>
<evidence type="ECO:0000313" key="2">
    <source>
        <dbReference type="EMBL" id="EDW25301.1"/>
    </source>
</evidence>
<sequence>MNALSAPETATVPAAGNSNAEQPPTSSPATPLTGAALGKPNDWVVIPVFADIVKLALGERENCLQRPGLGLSLGRENFIGECLTSA</sequence>
<evidence type="ECO:0000313" key="3">
    <source>
        <dbReference type="Proteomes" id="UP000008744"/>
    </source>
</evidence>
<accession>B4GSE2</accession>
<feature type="region of interest" description="Disordered" evidence="1">
    <location>
        <begin position="1"/>
        <end position="34"/>
    </location>
</feature>
<dbReference type="PhylomeDB" id="B4GSE2"/>
<dbReference type="OrthoDB" id="20825at2759"/>
<feature type="compositionally biased region" description="Polar residues" evidence="1">
    <location>
        <begin position="16"/>
        <end position="30"/>
    </location>
</feature>
<gene>
    <name evidence="2" type="primary">Dper\GL26508</name>
    <name evidence="2" type="ORF">Dper_GL26508</name>
</gene>
<evidence type="ECO:0000256" key="1">
    <source>
        <dbReference type="SAM" id="MobiDB-lite"/>
    </source>
</evidence>
<reference evidence="2 3" key="1">
    <citation type="journal article" date="2007" name="Nature">
        <title>Evolution of genes and genomes on the Drosophila phylogeny.</title>
        <authorList>
            <consortium name="Drosophila 12 Genomes Consortium"/>
            <person name="Clark A.G."/>
            <person name="Eisen M.B."/>
            <person name="Smith D.R."/>
            <person name="Bergman C.M."/>
            <person name="Oliver B."/>
            <person name="Markow T.A."/>
            <person name="Kaufman T.C."/>
            <person name="Kellis M."/>
            <person name="Gelbart W."/>
            <person name="Iyer V.N."/>
            <person name="Pollard D.A."/>
            <person name="Sackton T.B."/>
            <person name="Larracuente A.M."/>
            <person name="Singh N.D."/>
            <person name="Abad J.P."/>
            <person name="Abt D.N."/>
            <person name="Adryan B."/>
            <person name="Aguade M."/>
            <person name="Akashi H."/>
            <person name="Anderson W.W."/>
            <person name="Aquadro C.F."/>
            <person name="Ardell D.H."/>
            <person name="Arguello R."/>
            <person name="Artieri C.G."/>
            <person name="Barbash D.A."/>
            <person name="Barker D."/>
            <person name="Barsanti P."/>
            <person name="Batterham P."/>
            <person name="Batzoglou S."/>
            <person name="Begun D."/>
            <person name="Bhutkar A."/>
            <person name="Blanco E."/>
            <person name="Bosak S.A."/>
            <person name="Bradley R.K."/>
            <person name="Brand A.D."/>
            <person name="Brent M.R."/>
            <person name="Brooks A.N."/>
            <person name="Brown R.H."/>
            <person name="Butlin R.K."/>
            <person name="Caggese C."/>
            <person name="Calvi B.R."/>
            <person name="Bernardo de Carvalho A."/>
            <person name="Caspi A."/>
            <person name="Castrezana S."/>
            <person name="Celniker S.E."/>
            <person name="Chang J.L."/>
            <person name="Chapple C."/>
            <person name="Chatterji S."/>
            <person name="Chinwalla A."/>
            <person name="Civetta A."/>
            <person name="Clifton S.W."/>
            <person name="Comeron J.M."/>
            <person name="Costello J.C."/>
            <person name="Coyne J.A."/>
            <person name="Daub J."/>
            <person name="David R.G."/>
            <person name="Delcher A.L."/>
            <person name="Delehaunty K."/>
            <person name="Do C.B."/>
            <person name="Ebling H."/>
            <person name="Edwards K."/>
            <person name="Eickbush T."/>
            <person name="Evans J.D."/>
            <person name="Filipski A."/>
            <person name="Findeiss S."/>
            <person name="Freyhult E."/>
            <person name="Fulton L."/>
            <person name="Fulton R."/>
            <person name="Garcia A.C."/>
            <person name="Gardiner A."/>
            <person name="Garfield D.A."/>
            <person name="Garvin B.E."/>
            <person name="Gibson G."/>
            <person name="Gilbert D."/>
            <person name="Gnerre S."/>
            <person name="Godfrey J."/>
            <person name="Good R."/>
            <person name="Gotea V."/>
            <person name="Gravely B."/>
            <person name="Greenberg A.J."/>
            <person name="Griffiths-Jones S."/>
            <person name="Gross S."/>
            <person name="Guigo R."/>
            <person name="Gustafson E.A."/>
            <person name="Haerty W."/>
            <person name="Hahn M.W."/>
            <person name="Halligan D.L."/>
            <person name="Halpern A.L."/>
            <person name="Halter G.M."/>
            <person name="Han M.V."/>
            <person name="Heger A."/>
            <person name="Hillier L."/>
            <person name="Hinrichs A.S."/>
            <person name="Holmes I."/>
            <person name="Hoskins R.A."/>
            <person name="Hubisz M.J."/>
            <person name="Hultmark D."/>
            <person name="Huntley M.A."/>
            <person name="Jaffe D.B."/>
            <person name="Jagadeeshan S."/>
            <person name="Jeck W.R."/>
            <person name="Johnson J."/>
            <person name="Jones C.D."/>
            <person name="Jordan W.C."/>
            <person name="Karpen G.H."/>
            <person name="Kataoka E."/>
            <person name="Keightley P.D."/>
            <person name="Kheradpour P."/>
            <person name="Kirkness E.F."/>
            <person name="Koerich L.B."/>
            <person name="Kristiansen K."/>
            <person name="Kudrna D."/>
            <person name="Kulathinal R.J."/>
            <person name="Kumar S."/>
            <person name="Kwok R."/>
            <person name="Lander E."/>
            <person name="Langley C.H."/>
            <person name="Lapoint R."/>
            <person name="Lazzaro B.P."/>
            <person name="Lee S.J."/>
            <person name="Levesque L."/>
            <person name="Li R."/>
            <person name="Lin C.F."/>
            <person name="Lin M.F."/>
            <person name="Lindblad-Toh K."/>
            <person name="Llopart A."/>
            <person name="Long M."/>
            <person name="Low L."/>
            <person name="Lozovsky E."/>
            <person name="Lu J."/>
            <person name="Luo M."/>
            <person name="Machado C.A."/>
            <person name="Makalowski W."/>
            <person name="Marzo M."/>
            <person name="Matsuda M."/>
            <person name="Matzkin L."/>
            <person name="McAllister B."/>
            <person name="McBride C.S."/>
            <person name="McKernan B."/>
            <person name="McKernan K."/>
            <person name="Mendez-Lago M."/>
            <person name="Minx P."/>
            <person name="Mollenhauer M.U."/>
            <person name="Montooth K."/>
            <person name="Mount S.M."/>
            <person name="Mu X."/>
            <person name="Myers E."/>
            <person name="Negre B."/>
            <person name="Newfeld S."/>
            <person name="Nielsen R."/>
            <person name="Noor M.A."/>
            <person name="O'Grady P."/>
            <person name="Pachter L."/>
            <person name="Papaceit M."/>
            <person name="Parisi M.J."/>
            <person name="Parisi M."/>
            <person name="Parts L."/>
            <person name="Pedersen J.S."/>
            <person name="Pesole G."/>
            <person name="Phillippy A.M."/>
            <person name="Ponting C.P."/>
            <person name="Pop M."/>
            <person name="Porcelli D."/>
            <person name="Powell J.R."/>
            <person name="Prohaska S."/>
            <person name="Pruitt K."/>
            <person name="Puig M."/>
            <person name="Quesneville H."/>
            <person name="Ram K.R."/>
            <person name="Rand D."/>
            <person name="Rasmussen M.D."/>
            <person name="Reed L.K."/>
            <person name="Reenan R."/>
            <person name="Reily A."/>
            <person name="Remington K.A."/>
            <person name="Rieger T.T."/>
            <person name="Ritchie M.G."/>
            <person name="Robin C."/>
            <person name="Rogers Y.H."/>
            <person name="Rohde C."/>
            <person name="Rozas J."/>
            <person name="Rubenfield M.J."/>
            <person name="Ruiz A."/>
            <person name="Russo S."/>
            <person name="Salzberg S.L."/>
            <person name="Sanchez-Gracia A."/>
            <person name="Saranga D.J."/>
            <person name="Sato H."/>
            <person name="Schaeffer S.W."/>
            <person name="Schatz M.C."/>
            <person name="Schlenke T."/>
            <person name="Schwartz R."/>
            <person name="Segarra C."/>
            <person name="Singh R.S."/>
            <person name="Sirot L."/>
            <person name="Sirota M."/>
            <person name="Sisneros N.B."/>
            <person name="Smith C.D."/>
            <person name="Smith T.F."/>
            <person name="Spieth J."/>
            <person name="Stage D.E."/>
            <person name="Stark A."/>
            <person name="Stephan W."/>
            <person name="Strausberg R.L."/>
            <person name="Strempel S."/>
            <person name="Sturgill D."/>
            <person name="Sutton G."/>
            <person name="Sutton G.G."/>
            <person name="Tao W."/>
            <person name="Teichmann S."/>
            <person name="Tobari Y.N."/>
            <person name="Tomimura Y."/>
            <person name="Tsolas J.M."/>
            <person name="Valente V.L."/>
            <person name="Venter E."/>
            <person name="Venter J.C."/>
            <person name="Vicario S."/>
            <person name="Vieira F.G."/>
            <person name="Vilella A.J."/>
            <person name="Villasante A."/>
            <person name="Walenz B."/>
            <person name="Wang J."/>
            <person name="Wasserman M."/>
            <person name="Watts T."/>
            <person name="Wilson D."/>
            <person name="Wilson R.K."/>
            <person name="Wing R.A."/>
            <person name="Wolfner M.F."/>
            <person name="Wong A."/>
            <person name="Wong G.K."/>
            <person name="Wu C.I."/>
            <person name="Wu G."/>
            <person name="Yamamoto D."/>
            <person name="Yang H.P."/>
            <person name="Yang S.P."/>
            <person name="Yorke J.A."/>
            <person name="Yoshida K."/>
            <person name="Zdobnov E."/>
            <person name="Zhang P."/>
            <person name="Zhang Y."/>
            <person name="Zimin A.V."/>
            <person name="Baldwin J."/>
            <person name="Abdouelleil A."/>
            <person name="Abdulkadir J."/>
            <person name="Abebe A."/>
            <person name="Abera B."/>
            <person name="Abreu J."/>
            <person name="Acer S.C."/>
            <person name="Aftuck L."/>
            <person name="Alexander A."/>
            <person name="An P."/>
            <person name="Anderson E."/>
            <person name="Anderson S."/>
            <person name="Arachi H."/>
            <person name="Azer M."/>
            <person name="Bachantsang P."/>
            <person name="Barry A."/>
            <person name="Bayul T."/>
            <person name="Berlin A."/>
            <person name="Bessette D."/>
            <person name="Bloom T."/>
            <person name="Blye J."/>
            <person name="Boguslavskiy L."/>
            <person name="Bonnet C."/>
            <person name="Boukhgalter B."/>
            <person name="Bourzgui I."/>
            <person name="Brown A."/>
            <person name="Cahill P."/>
            <person name="Channer S."/>
            <person name="Cheshatsang Y."/>
            <person name="Chuda L."/>
            <person name="Citroen M."/>
            <person name="Collymore A."/>
            <person name="Cooke P."/>
            <person name="Costello M."/>
            <person name="D'Aco K."/>
            <person name="Daza R."/>
            <person name="De Haan G."/>
            <person name="DeGray S."/>
            <person name="DeMaso C."/>
            <person name="Dhargay N."/>
            <person name="Dooley K."/>
            <person name="Dooley E."/>
            <person name="Doricent M."/>
            <person name="Dorje P."/>
            <person name="Dorjee K."/>
            <person name="Dupes A."/>
            <person name="Elong R."/>
            <person name="Falk J."/>
            <person name="Farina A."/>
            <person name="Faro S."/>
            <person name="Ferguson D."/>
            <person name="Fisher S."/>
            <person name="Foley C.D."/>
            <person name="Franke A."/>
            <person name="Friedrich D."/>
            <person name="Gadbois L."/>
            <person name="Gearin G."/>
            <person name="Gearin C.R."/>
            <person name="Giannoukos G."/>
            <person name="Goode T."/>
            <person name="Graham J."/>
            <person name="Grandbois E."/>
            <person name="Grewal S."/>
            <person name="Gyaltsen K."/>
            <person name="Hafez N."/>
            <person name="Hagos B."/>
            <person name="Hall J."/>
            <person name="Henson C."/>
            <person name="Hollinger A."/>
            <person name="Honan T."/>
            <person name="Huard M.D."/>
            <person name="Hughes L."/>
            <person name="Hurhula B."/>
            <person name="Husby M.E."/>
            <person name="Kamat A."/>
            <person name="Kanga B."/>
            <person name="Kashin S."/>
            <person name="Khazanovich D."/>
            <person name="Kisner P."/>
            <person name="Lance K."/>
            <person name="Lara M."/>
            <person name="Lee W."/>
            <person name="Lennon N."/>
            <person name="Letendre F."/>
            <person name="LeVine R."/>
            <person name="Lipovsky A."/>
            <person name="Liu X."/>
            <person name="Liu J."/>
            <person name="Liu S."/>
            <person name="Lokyitsang T."/>
            <person name="Lokyitsang Y."/>
            <person name="Lubonja R."/>
            <person name="Lui A."/>
            <person name="MacDonald P."/>
            <person name="Magnisalis V."/>
            <person name="Maru K."/>
            <person name="Matthews C."/>
            <person name="McCusker W."/>
            <person name="McDonough S."/>
            <person name="Mehta T."/>
            <person name="Meldrim J."/>
            <person name="Meneus L."/>
            <person name="Mihai O."/>
            <person name="Mihalev A."/>
            <person name="Mihova T."/>
            <person name="Mittelman R."/>
            <person name="Mlenga V."/>
            <person name="Montmayeur A."/>
            <person name="Mulrain L."/>
            <person name="Navidi A."/>
            <person name="Naylor J."/>
            <person name="Negash T."/>
            <person name="Nguyen T."/>
            <person name="Nguyen N."/>
            <person name="Nicol R."/>
            <person name="Norbu C."/>
            <person name="Norbu N."/>
            <person name="Novod N."/>
            <person name="O'Neill B."/>
            <person name="Osman S."/>
            <person name="Markiewicz E."/>
            <person name="Oyono O.L."/>
            <person name="Patti C."/>
            <person name="Phunkhang P."/>
            <person name="Pierre F."/>
            <person name="Priest M."/>
            <person name="Raghuraman S."/>
            <person name="Rege F."/>
            <person name="Reyes R."/>
            <person name="Rise C."/>
            <person name="Rogov P."/>
            <person name="Ross K."/>
            <person name="Ryan E."/>
            <person name="Settipalli S."/>
            <person name="Shea T."/>
            <person name="Sherpa N."/>
            <person name="Shi L."/>
            <person name="Shih D."/>
            <person name="Sparrow T."/>
            <person name="Spaulding J."/>
            <person name="Stalker J."/>
            <person name="Stange-Thomann N."/>
            <person name="Stavropoulos S."/>
            <person name="Stone C."/>
            <person name="Strader C."/>
            <person name="Tesfaye S."/>
            <person name="Thomson T."/>
            <person name="Thoulutsang Y."/>
            <person name="Thoulutsang D."/>
            <person name="Topham K."/>
            <person name="Topping I."/>
            <person name="Tsamla T."/>
            <person name="Vassiliev H."/>
            <person name="Vo A."/>
            <person name="Wangchuk T."/>
            <person name="Wangdi T."/>
            <person name="Weiand M."/>
            <person name="Wilkinson J."/>
            <person name="Wilson A."/>
            <person name="Yadav S."/>
            <person name="Young G."/>
            <person name="Yu Q."/>
            <person name="Zembek L."/>
            <person name="Zhong D."/>
            <person name="Zimmer A."/>
            <person name="Zwirko Z."/>
            <person name="Jaffe D.B."/>
            <person name="Alvarez P."/>
            <person name="Brockman W."/>
            <person name="Butler J."/>
            <person name="Chin C."/>
            <person name="Gnerre S."/>
            <person name="Grabherr M."/>
            <person name="Kleber M."/>
            <person name="Mauceli E."/>
            <person name="MacCallum I."/>
        </authorList>
    </citation>
    <scope>NUCLEOTIDE SEQUENCE [LARGE SCALE GENOMIC DNA]</scope>
    <source>
        <strain evidence="3">MSH-3 / Tucson 14011-0111.49</strain>
    </source>
</reference>
<dbReference type="HOGENOM" id="CLU_2500276_0_0_1"/>
<protein>
    <submittedName>
        <fullName evidence="2">GL26508</fullName>
    </submittedName>
</protein>
<dbReference type="EMBL" id="CH479189">
    <property type="protein sequence ID" value="EDW25301.1"/>
    <property type="molecule type" value="Genomic_DNA"/>
</dbReference>